<proteinExistence type="predicted"/>
<dbReference type="InterPro" id="IPR021548">
    <property type="entry name" value="DUF2895"/>
</dbReference>
<evidence type="ECO:0000313" key="4">
    <source>
        <dbReference type="Proteomes" id="UP000253501"/>
    </source>
</evidence>
<sequence length="229" mass="25997">MSRFKNEVMHLEAHVKTLRLAAAALFALALVLGFGWWRAPKTLTIHVPPDLRSGSTRKWWDVPPENVYAFTFYIWQQTQRWPANGEEDYPRNLKALSAYFTPGCRSFLQQDYELRRNNGELRQRVRGIYEIPGRGYGDDPTSRVQVVSAVDWIVTLEVSADEYLGSEQVKRALVRYALKVVRLDVDPEHNPFGLALDCYARAPQRIESAPATVSGRQPAAVNPLQGEAP</sequence>
<gene>
    <name evidence="3" type="ORF">DDK22_19705</name>
</gene>
<dbReference type="NCBIfam" id="TIGR03746">
    <property type="entry name" value="conj_TIGR03746"/>
    <property type="match status" value="1"/>
</dbReference>
<reference evidence="3 4" key="1">
    <citation type="submission" date="2018-04" db="EMBL/GenBank/DDBJ databases">
        <title>Cupriavidus necator CR12 genome sequencing and assembly.</title>
        <authorList>
            <person name="Ben Fekih I."/>
            <person name="Mazhar H.S."/>
            <person name="Bello S.K."/>
            <person name="Rensing C."/>
        </authorList>
    </citation>
    <scope>NUCLEOTIDE SEQUENCE [LARGE SCALE GENOMIC DNA]</scope>
    <source>
        <strain evidence="3 4">CR12</strain>
    </source>
</reference>
<comment type="caution">
    <text evidence="3">The sequence shown here is derived from an EMBL/GenBank/DDBJ whole genome shotgun (WGS) entry which is preliminary data.</text>
</comment>
<evidence type="ECO:0000256" key="1">
    <source>
        <dbReference type="SAM" id="MobiDB-lite"/>
    </source>
</evidence>
<keyword evidence="2" id="KW-0812">Transmembrane</keyword>
<evidence type="ECO:0000313" key="3">
    <source>
        <dbReference type="EMBL" id="RCJ06709.1"/>
    </source>
</evidence>
<name>A0A367PFS0_CUPNE</name>
<accession>A0A367PFS0</accession>
<organism evidence="3 4">
    <name type="scientific">Cupriavidus necator</name>
    <name type="common">Alcaligenes eutrophus</name>
    <name type="synonym">Ralstonia eutropha</name>
    <dbReference type="NCBI Taxonomy" id="106590"/>
    <lineage>
        <taxon>Bacteria</taxon>
        <taxon>Pseudomonadati</taxon>
        <taxon>Pseudomonadota</taxon>
        <taxon>Betaproteobacteria</taxon>
        <taxon>Burkholderiales</taxon>
        <taxon>Burkholderiaceae</taxon>
        <taxon>Cupriavidus</taxon>
    </lineage>
</organism>
<dbReference type="AlphaFoldDB" id="A0A367PFS0"/>
<dbReference type="RefSeq" id="WP_114133400.1">
    <property type="nucleotide sequence ID" value="NZ_CP068434.1"/>
</dbReference>
<dbReference type="Pfam" id="PF11444">
    <property type="entry name" value="DUF2895"/>
    <property type="match status" value="1"/>
</dbReference>
<feature type="region of interest" description="Disordered" evidence="1">
    <location>
        <begin position="209"/>
        <end position="229"/>
    </location>
</feature>
<dbReference type="Proteomes" id="UP000253501">
    <property type="component" value="Unassembled WGS sequence"/>
</dbReference>
<feature type="transmembrane region" description="Helical" evidence="2">
    <location>
        <begin position="20"/>
        <end position="37"/>
    </location>
</feature>
<protein>
    <submittedName>
        <fullName evidence="3">TIGR03746 family integrating conjugative element protein</fullName>
    </submittedName>
</protein>
<evidence type="ECO:0000256" key="2">
    <source>
        <dbReference type="SAM" id="Phobius"/>
    </source>
</evidence>
<keyword evidence="2" id="KW-0472">Membrane</keyword>
<dbReference type="EMBL" id="QDHA01000045">
    <property type="protein sequence ID" value="RCJ06709.1"/>
    <property type="molecule type" value="Genomic_DNA"/>
</dbReference>
<keyword evidence="2" id="KW-1133">Transmembrane helix</keyword>